<sequence length="144" mass="16499">MKKKSLLWVLFNFCLILVTACGATKLIDNTQKAYFQLINNNTDVRITYVYKNDKVLKQTTRSTVKYKAVGIKSAQDAQKNFASSIEDPYKGIKGIKHKVDYKSTYLIENIIVDYKKANIDKLVDAAILQIDQSSNEKIDYISYK</sequence>
<feature type="chain" id="PRO_5003479804" evidence="1">
    <location>
        <begin position="23"/>
        <end position="144"/>
    </location>
</feature>
<dbReference type="InterPro" id="IPR036699">
    <property type="entry name" value="YehR-like_sf"/>
</dbReference>
<keyword evidence="3" id="KW-1185">Reference proteome</keyword>
<keyword evidence="2" id="KW-0449">Lipoprotein</keyword>
<dbReference type="eggNOG" id="COG4808">
    <property type="taxonomic scope" value="Bacteria"/>
</dbReference>
<dbReference type="RefSeq" id="WP_006740292.1">
    <property type="nucleotide sequence ID" value="NZ_AEUZ02000001.1"/>
</dbReference>
<keyword evidence="1" id="KW-0732">Signal</keyword>
<dbReference type="Pfam" id="PF06998">
    <property type="entry name" value="DUF1307"/>
    <property type="match status" value="1"/>
</dbReference>
<dbReference type="PROSITE" id="PS51257">
    <property type="entry name" value="PROKAR_LIPOPROTEIN"/>
    <property type="match status" value="1"/>
</dbReference>
<feature type="signal peptide" evidence="1">
    <location>
        <begin position="1"/>
        <end position="22"/>
    </location>
</feature>
<dbReference type="InterPro" id="IPR009736">
    <property type="entry name" value="DUF1307"/>
</dbReference>
<evidence type="ECO:0000313" key="2">
    <source>
        <dbReference type="EMBL" id="EHJ57590.1"/>
    </source>
</evidence>
<reference evidence="2 3" key="1">
    <citation type="journal article" date="2014" name="Int. J. Syst. Evol. Microbiol.">
        <title>Phylogenomics and the dynamic genome evolution of the genus Streptococcus.</title>
        <authorList>
            <consortium name="The Broad Institute Genome Sequencing Platform"/>
            <person name="Richards V.P."/>
            <person name="Palmer S.R."/>
            <person name="Pavinski Bitar P.D."/>
            <person name="Qin X."/>
            <person name="Weinstock G.M."/>
            <person name="Highlander S.K."/>
            <person name="Town C.D."/>
            <person name="Burne R.A."/>
            <person name="Stanhope M.J."/>
        </authorList>
    </citation>
    <scope>NUCLEOTIDE SEQUENCE [LARGE SCALE GENOMIC DNA]</scope>
    <source>
        <strain evidence="2 3">2285-97</strain>
    </source>
</reference>
<dbReference type="Gene3D" id="3.30.1830.10">
    <property type="entry name" value="YehR-like"/>
    <property type="match status" value="1"/>
</dbReference>
<organism evidence="2 3">
    <name type="scientific">Streptococcus urinalis 2285-97</name>
    <dbReference type="NCBI Taxonomy" id="764291"/>
    <lineage>
        <taxon>Bacteria</taxon>
        <taxon>Bacillati</taxon>
        <taxon>Bacillota</taxon>
        <taxon>Bacilli</taxon>
        <taxon>Lactobacillales</taxon>
        <taxon>Streptococcaceae</taxon>
        <taxon>Streptococcus</taxon>
    </lineage>
</organism>
<dbReference type="STRING" id="764291.STRUR_0406"/>
<evidence type="ECO:0000256" key="1">
    <source>
        <dbReference type="SAM" id="SignalP"/>
    </source>
</evidence>
<dbReference type="AlphaFoldDB" id="G5KC92"/>
<comment type="caution">
    <text evidence="2">The sequence shown here is derived from an EMBL/GenBank/DDBJ whole genome shotgun (WGS) entry which is preliminary data.</text>
</comment>
<dbReference type="EMBL" id="AEUZ02000001">
    <property type="protein sequence ID" value="EHJ57590.1"/>
    <property type="molecule type" value="Genomic_DNA"/>
</dbReference>
<dbReference type="SUPFAM" id="SSF160704">
    <property type="entry name" value="YehR-like"/>
    <property type="match status" value="1"/>
</dbReference>
<gene>
    <name evidence="2" type="ORF">STRUR_0406</name>
</gene>
<name>G5KC92_9STRE</name>
<accession>G5KC92</accession>
<protein>
    <submittedName>
        <fullName evidence="2">Lipoprotein</fullName>
    </submittedName>
</protein>
<proteinExistence type="predicted"/>
<dbReference type="Proteomes" id="UP000005388">
    <property type="component" value="Unassembled WGS sequence"/>
</dbReference>
<evidence type="ECO:0000313" key="3">
    <source>
        <dbReference type="Proteomes" id="UP000005388"/>
    </source>
</evidence>